<dbReference type="PANTHER" id="PTHR31321:SF72">
    <property type="entry name" value="PECTINESTERASE 11-RELATED"/>
    <property type="match status" value="1"/>
</dbReference>
<dbReference type="InterPro" id="IPR011050">
    <property type="entry name" value="Pectin_lyase_fold/virulence"/>
</dbReference>
<evidence type="ECO:0000256" key="1">
    <source>
        <dbReference type="ARBA" id="ARBA00005184"/>
    </source>
</evidence>
<dbReference type="AlphaFoldDB" id="A0A8T0SQW1"/>
<dbReference type="EC" id="3.1.1.11" evidence="3"/>
<dbReference type="GO" id="GO:0042545">
    <property type="term" value="P:cell wall modification"/>
    <property type="evidence" value="ECO:0007669"/>
    <property type="project" value="InterPro"/>
</dbReference>
<evidence type="ECO:0000313" key="7">
    <source>
        <dbReference type="EMBL" id="KAG2599363.1"/>
    </source>
</evidence>
<feature type="domain" description="Pectinesterase catalytic" evidence="6">
    <location>
        <begin position="12"/>
        <end position="247"/>
    </location>
</feature>
<protein>
    <recommendedName>
        <fullName evidence="3">pectinesterase</fullName>
        <ecNumber evidence="3">3.1.1.11</ecNumber>
    </recommendedName>
</protein>
<reference evidence="7" key="1">
    <citation type="submission" date="2020-05" db="EMBL/GenBank/DDBJ databases">
        <title>WGS assembly of Panicum virgatum.</title>
        <authorList>
            <person name="Lovell J.T."/>
            <person name="Jenkins J."/>
            <person name="Shu S."/>
            <person name="Juenger T.E."/>
            <person name="Schmutz J."/>
        </authorList>
    </citation>
    <scope>NUCLEOTIDE SEQUENCE</scope>
    <source>
        <strain evidence="7">AP13</strain>
    </source>
</reference>
<comment type="caution">
    <text evidence="7">The sequence shown here is derived from an EMBL/GenBank/DDBJ whole genome shotgun (WGS) entry which is preliminary data.</text>
</comment>
<name>A0A8T0SQW1_PANVG</name>
<accession>A0A8T0SQW1</accession>
<keyword evidence="5" id="KW-0063">Aspartyl esterase</keyword>
<evidence type="ECO:0000256" key="4">
    <source>
        <dbReference type="ARBA" id="ARBA00022801"/>
    </source>
</evidence>
<dbReference type="GO" id="GO:0030599">
    <property type="term" value="F:pectinesterase activity"/>
    <property type="evidence" value="ECO:0007669"/>
    <property type="project" value="UniProtKB-EC"/>
</dbReference>
<dbReference type="GO" id="GO:0045490">
    <property type="term" value="P:pectin catabolic process"/>
    <property type="evidence" value="ECO:0007669"/>
    <property type="project" value="TreeGrafter"/>
</dbReference>
<dbReference type="InterPro" id="IPR000070">
    <property type="entry name" value="Pectinesterase_cat"/>
</dbReference>
<dbReference type="EMBL" id="CM029045">
    <property type="protein sequence ID" value="KAG2599363.1"/>
    <property type="molecule type" value="Genomic_DNA"/>
</dbReference>
<organism evidence="7 8">
    <name type="scientific">Panicum virgatum</name>
    <name type="common">Blackwell switchgrass</name>
    <dbReference type="NCBI Taxonomy" id="38727"/>
    <lineage>
        <taxon>Eukaryota</taxon>
        <taxon>Viridiplantae</taxon>
        <taxon>Streptophyta</taxon>
        <taxon>Embryophyta</taxon>
        <taxon>Tracheophyta</taxon>
        <taxon>Spermatophyta</taxon>
        <taxon>Magnoliopsida</taxon>
        <taxon>Liliopsida</taxon>
        <taxon>Poales</taxon>
        <taxon>Poaceae</taxon>
        <taxon>PACMAD clade</taxon>
        <taxon>Panicoideae</taxon>
        <taxon>Panicodae</taxon>
        <taxon>Paniceae</taxon>
        <taxon>Panicinae</taxon>
        <taxon>Panicum</taxon>
        <taxon>Panicum sect. Hiantes</taxon>
    </lineage>
</organism>
<evidence type="ECO:0000256" key="3">
    <source>
        <dbReference type="ARBA" id="ARBA00013229"/>
    </source>
</evidence>
<evidence type="ECO:0000256" key="5">
    <source>
        <dbReference type="ARBA" id="ARBA00023085"/>
    </source>
</evidence>
<dbReference type="PANTHER" id="PTHR31321">
    <property type="entry name" value="ACYL-COA THIOESTER HYDROLASE YBHC-RELATED"/>
    <property type="match status" value="1"/>
</dbReference>
<comment type="similarity">
    <text evidence="2">Belongs to the pectinesterase family.</text>
</comment>
<dbReference type="Gene3D" id="2.160.20.10">
    <property type="entry name" value="Single-stranded right-handed beta-helix, Pectin lyase-like"/>
    <property type="match status" value="1"/>
</dbReference>
<proteinExistence type="inferred from homology"/>
<keyword evidence="8" id="KW-1185">Reference proteome</keyword>
<dbReference type="Pfam" id="PF01095">
    <property type="entry name" value="Pectinesterase"/>
    <property type="match status" value="1"/>
</dbReference>
<dbReference type="InterPro" id="IPR012334">
    <property type="entry name" value="Pectin_lyas_fold"/>
</dbReference>
<evidence type="ECO:0000259" key="6">
    <source>
        <dbReference type="Pfam" id="PF01095"/>
    </source>
</evidence>
<keyword evidence="4" id="KW-0378">Hydrolase</keyword>
<gene>
    <name evidence="7" type="ORF">PVAP13_5KG450600</name>
</gene>
<evidence type="ECO:0000256" key="2">
    <source>
        <dbReference type="ARBA" id="ARBA00008891"/>
    </source>
</evidence>
<sequence>MPGPRRRQLILTVDQSGRGDHRRVQDAVDAAPANSSAGSVVVIRIKPGLYREKVVLDKPCVTLVGTSASSTVITWNEAWVAADSPTVSVLAPDFIAKRLTFQNTFGTSGPAVAMRVAEDRAAFYGCRFVSFQDTLLDDTGRHYYRGCYIEGGTDFIFGNARALFDKCHLHSTSLVGGAFTAHKRSAESEDTGFSFVGCKLTGVGKSTSILGRPWGPYSRVVFALSYMSSTVRPEGWDGWSEDPAKQSVLRAVPVLRRRVLDGGESCVVSRPVTG</sequence>
<dbReference type="SUPFAM" id="SSF51126">
    <property type="entry name" value="Pectin lyase-like"/>
    <property type="match status" value="1"/>
</dbReference>
<dbReference type="Proteomes" id="UP000823388">
    <property type="component" value="Chromosome 5K"/>
</dbReference>
<comment type="pathway">
    <text evidence="1">Glycan metabolism; pectin degradation; 2-dehydro-3-deoxy-D-gluconate from pectin: step 1/5.</text>
</comment>
<evidence type="ECO:0000313" key="8">
    <source>
        <dbReference type="Proteomes" id="UP000823388"/>
    </source>
</evidence>